<dbReference type="SUPFAM" id="SSF48264">
    <property type="entry name" value="Cytochrome P450"/>
    <property type="match status" value="1"/>
</dbReference>
<evidence type="ECO:0000256" key="7">
    <source>
        <dbReference type="RuleBase" id="RU000461"/>
    </source>
</evidence>
<evidence type="ECO:0000313" key="9">
    <source>
        <dbReference type="Proteomes" id="UP001501570"/>
    </source>
</evidence>
<reference evidence="9" key="1">
    <citation type="journal article" date="2019" name="Int. J. Syst. Evol. Microbiol.">
        <title>The Global Catalogue of Microorganisms (GCM) 10K type strain sequencing project: providing services to taxonomists for standard genome sequencing and annotation.</title>
        <authorList>
            <consortium name="The Broad Institute Genomics Platform"/>
            <consortium name="The Broad Institute Genome Sequencing Center for Infectious Disease"/>
            <person name="Wu L."/>
            <person name="Ma J."/>
        </authorList>
    </citation>
    <scope>NUCLEOTIDE SEQUENCE [LARGE SCALE GENOMIC DNA]</scope>
    <source>
        <strain evidence="9">JCM 18304</strain>
    </source>
</reference>
<dbReference type="EMBL" id="BAABJQ010000016">
    <property type="protein sequence ID" value="GAA5192032.1"/>
    <property type="molecule type" value="Genomic_DNA"/>
</dbReference>
<accession>A0ABP9S9F0</accession>
<evidence type="ECO:0000313" key="8">
    <source>
        <dbReference type="EMBL" id="GAA5192032.1"/>
    </source>
</evidence>
<dbReference type="InterPro" id="IPR017972">
    <property type="entry name" value="Cyt_P450_CS"/>
</dbReference>
<dbReference type="InterPro" id="IPR002401">
    <property type="entry name" value="Cyt_P450_E_grp-I"/>
</dbReference>
<evidence type="ECO:0000256" key="2">
    <source>
        <dbReference type="ARBA" id="ARBA00022617"/>
    </source>
</evidence>
<evidence type="ECO:0000256" key="6">
    <source>
        <dbReference type="ARBA" id="ARBA00023033"/>
    </source>
</evidence>
<keyword evidence="4 7" id="KW-0560">Oxidoreductase</keyword>
<dbReference type="Pfam" id="PF00067">
    <property type="entry name" value="p450"/>
    <property type="match status" value="1"/>
</dbReference>
<comment type="caution">
    <text evidence="8">The sequence shown here is derived from an EMBL/GenBank/DDBJ whole genome shotgun (WGS) entry which is preliminary data.</text>
</comment>
<dbReference type="PANTHER" id="PTHR24291:SF50">
    <property type="entry name" value="BIFUNCTIONAL ALBAFLAVENONE MONOOXYGENASE_TERPENE SYNTHASE"/>
    <property type="match status" value="1"/>
</dbReference>
<evidence type="ECO:0000256" key="4">
    <source>
        <dbReference type="ARBA" id="ARBA00023002"/>
    </source>
</evidence>
<keyword evidence="2 7" id="KW-0349">Heme</keyword>
<dbReference type="Proteomes" id="UP001501570">
    <property type="component" value="Unassembled WGS sequence"/>
</dbReference>
<name>A0ABP9S9F0_9ACTN</name>
<dbReference type="InterPro" id="IPR050196">
    <property type="entry name" value="Cytochrome_P450_Monoox"/>
</dbReference>
<sequence length="443" mass="49248">MLSDAAWPPGPPDPIDHIAMRRDPLSFVTSLSPEYGDITSHVVAGERMVMLHHPDHVGHVLRDRAASYTKEGTVDVKMLRPLLGNGLLTSSGEAWAWQRKAYAPAFRPARVTAYDAAVTAATSEVLLPRFHAAARDEQTVRVDHLLTSLTLSVLLRVVQGADIGDVGAGFGRAVDDVNEFMSLMDPMADGVEAARRRWIAFQKARALLRMVATSLIATRRGRTTSEDDLLARVLIDQHIGSDEELRDQVLTLVMAGHETTAKSLTWALYLLNRHPVERARLEEEVDSVLEGRTPTAADVLSLARCQHVVEEAMRLYPPVWTMTRRATDEDEIAGFRIPSGTFVSFSQWEIHRDPRWHDEPTDFVPDRFEDGRRSAMHPFAYFPFGGGQRICIGQHLALMEATLVLAMTVQRFRVAVATDAVIEPEALVTLRPVNGLPCTVSER</sequence>
<dbReference type="PANTHER" id="PTHR24291">
    <property type="entry name" value="CYTOCHROME P450 FAMILY 4"/>
    <property type="match status" value="1"/>
</dbReference>
<proteinExistence type="inferred from homology"/>
<dbReference type="PRINTS" id="PR00463">
    <property type="entry name" value="EP450I"/>
</dbReference>
<keyword evidence="6 7" id="KW-0503">Monooxygenase</keyword>
<keyword evidence="9" id="KW-1185">Reference proteome</keyword>
<comment type="similarity">
    <text evidence="1 7">Belongs to the cytochrome P450 family.</text>
</comment>
<keyword evidence="5 7" id="KW-0408">Iron</keyword>
<dbReference type="Gene3D" id="1.10.630.10">
    <property type="entry name" value="Cytochrome P450"/>
    <property type="match status" value="1"/>
</dbReference>
<gene>
    <name evidence="8" type="ORF">GCM10023322_50740</name>
</gene>
<evidence type="ECO:0000256" key="5">
    <source>
        <dbReference type="ARBA" id="ARBA00023004"/>
    </source>
</evidence>
<keyword evidence="3 7" id="KW-0479">Metal-binding</keyword>
<dbReference type="PROSITE" id="PS00086">
    <property type="entry name" value="CYTOCHROME_P450"/>
    <property type="match status" value="1"/>
</dbReference>
<evidence type="ECO:0000256" key="3">
    <source>
        <dbReference type="ARBA" id="ARBA00022723"/>
    </source>
</evidence>
<dbReference type="InterPro" id="IPR001128">
    <property type="entry name" value="Cyt_P450"/>
</dbReference>
<evidence type="ECO:0000256" key="1">
    <source>
        <dbReference type="ARBA" id="ARBA00010617"/>
    </source>
</evidence>
<dbReference type="InterPro" id="IPR036396">
    <property type="entry name" value="Cyt_P450_sf"/>
</dbReference>
<dbReference type="PRINTS" id="PR00385">
    <property type="entry name" value="P450"/>
</dbReference>
<organism evidence="8 9">
    <name type="scientific">Rugosimonospora acidiphila</name>
    <dbReference type="NCBI Taxonomy" id="556531"/>
    <lineage>
        <taxon>Bacteria</taxon>
        <taxon>Bacillati</taxon>
        <taxon>Actinomycetota</taxon>
        <taxon>Actinomycetes</taxon>
        <taxon>Micromonosporales</taxon>
        <taxon>Micromonosporaceae</taxon>
        <taxon>Rugosimonospora</taxon>
    </lineage>
</organism>
<protein>
    <submittedName>
        <fullName evidence="8">Cytochrome P450</fullName>
    </submittedName>
</protein>